<evidence type="ECO:0000313" key="7">
    <source>
        <dbReference type="EMBL" id="OEH74478.1"/>
    </source>
</evidence>
<protein>
    <recommendedName>
        <fullName evidence="9">Digestive organ expansion factor-like protein</fullName>
    </recommendedName>
</protein>
<evidence type="ECO:0000256" key="1">
    <source>
        <dbReference type="ARBA" id="ARBA00004604"/>
    </source>
</evidence>
<dbReference type="GO" id="GO:0000462">
    <property type="term" value="P:maturation of SSU-rRNA from tricistronic rRNA transcript (SSU-rRNA, 5.8S rRNA, LSU-rRNA)"/>
    <property type="evidence" value="ECO:0007669"/>
    <property type="project" value="TreeGrafter"/>
</dbReference>
<evidence type="ECO:0000259" key="6">
    <source>
        <dbReference type="Pfam" id="PF22916"/>
    </source>
</evidence>
<evidence type="ECO:0008006" key="9">
    <source>
        <dbReference type="Google" id="ProtNLM"/>
    </source>
</evidence>
<comment type="subcellular location">
    <subcellularLocation>
        <location evidence="1">Nucleus</location>
        <location evidence="1">Nucleolus</location>
    </subcellularLocation>
</comment>
<evidence type="ECO:0000259" key="5">
    <source>
        <dbReference type="Pfam" id="PF06862"/>
    </source>
</evidence>
<dbReference type="InterPro" id="IPR010678">
    <property type="entry name" value="UTP25"/>
</dbReference>
<keyword evidence="8" id="KW-1185">Reference proteome</keyword>
<dbReference type="GO" id="GO:0034511">
    <property type="term" value="F:U3 snoRNA binding"/>
    <property type="evidence" value="ECO:0007669"/>
    <property type="project" value="InterPro"/>
</dbReference>
<feature type="compositionally biased region" description="Low complexity" evidence="4">
    <location>
        <begin position="301"/>
        <end position="331"/>
    </location>
</feature>
<feature type="domain" description="UTP25 NTP hydrolase-like" evidence="6">
    <location>
        <begin position="433"/>
        <end position="603"/>
    </location>
</feature>
<keyword evidence="3" id="KW-0539">Nucleus</keyword>
<dbReference type="GO" id="GO:0019843">
    <property type="term" value="F:rRNA binding"/>
    <property type="evidence" value="ECO:0007669"/>
    <property type="project" value="TreeGrafter"/>
</dbReference>
<feature type="region of interest" description="Disordered" evidence="4">
    <location>
        <begin position="278"/>
        <end position="331"/>
    </location>
</feature>
<dbReference type="PANTHER" id="PTHR12933:SF0">
    <property type="entry name" value="U3 SMALL NUCLEOLAR RNA-ASSOCIATED PROTEIN 25 HOMOLOG"/>
    <property type="match status" value="1"/>
</dbReference>
<name>A0A1D3CTG7_9EIME</name>
<dbReference type="InterPro" id="IPR053940">
    <property type="entry name" value="UTP25_NTPase-like"/>
</dbReference>
<accession>A0A1D3CTG7</accession>
<dbReference type="Pfam" id="PF22916">
    <property type="entry name" value="UTP25_NTPase-like"/>
    <property type="match status" value="2"/>
</dbReference>
<dbReference type="PANTHER" id="PTHR12933">
    <property type="entry name" value="ORF PROTEIN-RELATED"/>
    <property type="match status" value="1"/>
</dbReference>
<dbReference type="VEuPathDB" id="ToxoDB:LOC34619688"/>
<proteinExistence type="inferred from homology"/>
<dbReference type="AlphaFoldDB" id="A0A1D3CTG7"/>
<feature type="region of interest" description="Disordered" evidence="4">
    <location>
        <begin position="36"/>
        <end position="88"/>
    </location>
</feature>
<evidence type="ECO:0000256" key="3">
    <source>
        <dbReference type="ARBA" id="ARBA00023242"/>
    </source>
</evidence>
<feature type="domain" description="UTP25 NTP hydrolase-like" evidence="6">
    <location>
        <begin position="345"/>
        <end position="392"/>
    </location>
</feature>
<dbReference type="VEuPathDB" id="ToxoDB:cyc_02914"/>
<dbReference type="InterPro" id="IPR053939">
    <property type="entry name" value="UTP25_C"/>
</dbReference>
<dbReference type="Pfam" id="PF06862">
    <property type="entry name" value="Utp25_C"/>
    <property type="match status" value="1"/>
</dbReference>
<comment type="caution">
    <text evidence="7">The sequence shown here is derived from an EMBL/GenBank/DDBJ whole genome shotgun (WGS) entry which is preliminary data.</text>
</comment>
<organism evidence="7 8">
    <name type="scientific">Cyclospora cayetanensis</name>
    <dbReference type="NCBI Taxonomy" id="88456"/>
    <lineage>
        <taxon>Eukaryota</taxon>
        <taxon>Sar</taxon>
        <taxon>Alveolata</taxon>
        <taxon>Apicomplexa</taxon>
        <taxon>Conoidasida</taxon>
        <taxon>Coccidia</taxon>
        <taxon>Eucoccidiorida</taxon>
        <taxon>Eimeriorina</taxon>
        <taxon>Eimeriidae</taxon>
        <taxon>Cyclospora</taxon>
    </lineage>
</organism>
<dbReference type="InParanoid" id="A0A1D3CTG7"/>
<sequence length="826" mass="89013">MSAAPPGGGSAAAFAAAAKAAAAGICASEFTAPREELLSDASEYETRQSLASDEQEEPDGEDEEDASDADASRSEGGRRTMAAGEEAPACVYVDPPQEEEPAGGYDTFSDVSAEDLGVLERQFPTDPLAVYGHLGSFPVDAYGAPACVARGLRRCLEAVRSPLSEADFPSLRMECADGRWSLPQSLASLYHLLHSYADVCFPHENCFATPQVRCLLAAHAMQHLLKARGRAAAAARLAAVLGALPDASSRRASLTRAACKTSFDDLLLQHDKQQLQQQLQTRESPVLAEGATADAADTSEGDASLAAAAGTADEPSSAATTEAAAAAGEEQQQPLSEAVCEQWLAEIQQDSGYTRPRVLLLAPFRSAAKQVVDALLQMLPENFQKRDAARWENLSVLHPCGIIAAAAMMLRNTLCVFDGPFLLGSDALTLLAVLNRKRYTDEFGAAAGETIQQQQHTFAKARRPRDFIETFKGDSSDSFRLGLRLSNKALALYSPLIESDLIVASPLGLRTLTGAKGESNRNFDFLSSLEVVMIDRADIIALQNWQLLKELLEDYTSFDIRRLRPSMAAALGCTDRQLVICSSGRSPRLGALLHAFSSNRRGHIELFDPRLAAACMPLDIPSADFAKAEAAKGKPRGLVPATLRCSRAGVQQLFCRVACREFKHVQRRLLLSRALPCKKTLFMPEKSLTMAGGSGGKREGRVDHALIEYFSTQVLPALGGASRLLIVVPTFLELCRLRVALKEQRVSYSVCHEYTANAKLSRARQQFLKGAAAGATSLDCSAERRVDGSALCYFTGFQLQALESLMPMRQALQLLQAPQGRVVSLC</sequence>
<reference evidence="7 8" key="1">
    <citation type="journal article" date="2016" name="BMC Genomics">
        <title>Comparative genomics reveals Cyclospora cayetanensis possesses coccidia-like metabolism and invasion components but unique surface antigens.</title>
        <authorList>
            <person name="Liu S."/>
            <person name="Wang L."/>
            <person name="Zheng H."/>
            <person name="Xu Z."/>
            <person name="Roellig D.M."/>
            <person name="Li N."/>
            <person name="Frace M.A."/>
            <person name="Tang K."/>
            <person name="Arrowood M.J."/>
            <person name="Moss D.M."/>
            <person name="Zhang L."/>
            <person name="Feng Y."/>
            <person name="Xiao L."/>
        </authorList>
    </citation>
    <scope>NUCLEOTIDE SEQUENCE [LARGE SCALE GENOMIC DNA]</scope>
    <source>
        <strain evidence="7 8">CHN_HEN01</strain>
    </source>
</reference>
<evidence type="ECO:0000313" key="8">
    <source>
        <dbReference type="Proteomes" id="UP000095192"/>
    </source>
</evidence>
<dbReference type="GO" id="GO:0032040">
    <property type="term" value="C:small-subunit processome"/>
    <property type="evidence" value="ECO:0007669"/>
    <property type="project" value="TreeGrafter"/>
</dbReference>
<dbReference type="EMBL" id="JROU02002032">
    <property type="protein sequence ID" value="OEH74478.1"/>
    <property type="molecule type" value="Genomic_DNA"/>
</dbReference>
<comment type="similarity">
    <text evidence="2">Belongs to the UTP25 family.</text>
</comment>
<gene>
    <name evidence="7" type="ORF">cyc_02914</name>
</gene>
<evidence type="ECO:0000256" key="2">
    <source>
        <dbReference type="ARBA" id="ARBA00009223"/>
    </source>
</evidence>
<feature type="domain" description="UTP25 C-terminal" evidence="5">
    <location>
        <begin position="706"/>
        <end position="771"/>
    </location>
</feature>
<dbReference type="Proteomes" id="UP000095192">
    <property type="component" value="Unassembled WGS sequence"/>
</dbReference>
<evidence type="ECO:0000256" key="4">
    <source>
        <dbReference type="SAM" id="MobiDB-lite"/>
    </source>
</evidence>
<feature type="compositionally biased region" description="Acidic residues" evidence="4">
    <location>
        <begin position="53"/>
        <end position="68"/>
    </location>
</feature>